<organism evidence="2 3">
    <name type="scientific">Sistotremastrum niveocremeum HHB9708</name>
    <dbReference type="NCBI Taxonomy" id="1314777"/>
    <lineage>
        <taxon>Eukaryota</taxon>
        <taxon>Fungi</taxon>
        <taxon>Dikarya</taxon>
        <taxon>Basidiomycota</taxon>
        <taxon>Agaricomycotina</taxon>
        <taxon>Agaricomycetes</taxon>
        <taxon>Sistotremastrales</taxon>
        <taxon>Sistotremastraceae</taxon>
        <taxon>Sertulicium</taxon>
        <taxon>Sertulicium niveocremeum</taxon>
    </lineage>
</organism>
<keyword evidence="3" id="KW-1185">Reference proteome</keyword>
<feature type="region of interest" description="Disordered" evidence="1">
    <location>
        <begin position="113"/>
        <end position="138"/>
    </location>
</feature>
<dbReference type="AlphaFoldDB" id="A0A164XFC3"/>
<dbReference type="OrthoDB" id="5597211at2759"/>
<evidence type="ECO:0000256" key="1">
    <source>
        <dbReference type="SAM" id="MobiDB-lite"/>
    </source>
</evidence>
<accession>A0A164XFC3</accession>
<gene>
    <name evidence="2" type="ORF">SISNIDRAFT_451575</name>
</gene>
<sequence length="188" mass="21431">MLRTCTARASKRPIFWRTFTSSTPCKDSSDLPRNDLPPTTMPRERLRALVSLYHESLYFITPETLDAHIDRVFIKPDETAYDANKALYTNPSAPIASTKAELTRRMERRRRAARRGSLLKKQPEFAMDPDVNPREKASMSQAEVALNNALWGADMGSWQKPGLEMAEEAEDLEDISRFLEPFESLPKA</sequence>
<reference evidence="2 3" key="1">
    <citation type="journal article" date="2016" name="Mol. Biol. Evol.">
        <title>Comparative Genomics of Early-Diverging Mushroom-Forming Fungi Provides Insights into the Origins of Lignocellulose Decay Capabilities.</title>
        <authorList>
            <person name="Nagy L.G."/>
            <person name="Riley R."/>
            <person name="Tritt A."/>
            <person name="Adam C."/>
            <person name="Daum C."/>
            <person name="Floudas D."/>
            <person name="Sun H."/>
            <person name="Yadav J.S."/>
            <person name="Pangilinan J."/>
            <person name="Larsson K.H."/>
            <person name="Matsuura K."/>
            <person name="Barry K."/>
            <person name="Labutti K."/>
            <person name="Kuo R."/>
            <person name="Ohm R.A."/>
            <person name="Bhattacharya S.S."/>
            <person name="Shirouzu T."/>
            <person name="Yoshinaga Y."/>
            <person name="Martin F.M."/>
            <person name="Grigoriev I.V."/>
            <person name="Hibbett D.S."/>
        </authorList>
    </citation>
    <scope>NUCLEOTIDE SEQUENCE [LARGE SCALE GENOMIC DNA]</scope>
    <source>
        <strain evidence="2 3">HHB9708</strain>
    </source>
</reference>
<protein>
    <submittedName>
        <fullName evidence="2">Uncharacterized protein</fullName>
    </submittedName>
</protein>
<dbReference type="Proteomes" id="UP000076722">
    <property type="component" value="Unassembled WGS sequence"/>
</dbReference>
<proteinExistence type="predicted"/>
<dbReference type="EMBL" id="KV419400">
    <property type="protein sequence ID" value="KZS95922.1"/>
    <property type="molecule type" value="Genomic_DNA"/>
</dbReference>
<evidence type="ECO:0000313" key="3">
    <source>
        <dbReference type="Proteomes" id="UP000076722"/>
    </source>
</evidence>
<name>A0A164XFC3_9AGAM</name>
<evidence type="ECO:0000313" key="2">
    <source>
        <dbReference type="EMBL" id="KZS95922.1"/>
    </source>
</evidence>